<evidence type="ECO:0000313" key="14">
    <source>
        <dbReference type="Proteomes" id="UP000295132"/>
    </source>
</evidence>
<reference evidence="13 14" key="1">
    <citation type="submission" date="2019-03" db="EMBL/GenBank/DDBJ databases">
        <title>Bacillus niacini sp. nov. a Nicotinate-Metabolizing Mesophile Isolated from Soil.</title>
        <authorList>
            <person name="Zhang G."/>
        </authorList>
    </citation>
    <scope>NUCLEOTIDE SEQUENCE [LARGE SCALE GENOMIC DNA]</scope>
    <source>
        <strain evidence="13 14">WN066</strain>
    </source>
</reference>
<evidence type="ECO:0000313" key="12">
    <source>
        <dbReference type="EMBL" id="MDQ6599636.1"/>
    </source>
</evidence>
<keyword evidence="9" id="KW-0178">Competence</keyword>
<reference evidence="12" key="2">
    <citation type="submission" date="2023-08" db="EMBL/GenBank/DDBJ databases">
        <title>Nitrogen cycling bacteria in agricultural field soils.</title>
        <authorList>
            <person name="Jang J."/>
        </authorList>
    </citation>
    <scope>NUCLEOTIDE SEQUENCE</scope>
    <source>
        <strain evidence="12">PS3-36</strain>
    </source>
</reference>
<evidence type="ECO:0000256" key="2">
    <source>
        <dbReference type="ARBA" id="ARBA00004377"/>
    </source>
</evidence>
<dbReference type="InterPro" id="IPR012902">
    <property type="entry name" value="N_methyl_site"/>
</dbReference>
<organism evidence="13 14">
    <name type="scientific">Bacillus salipaludis</name>
    <dbReference type="NCBI Taxonomy" id="2547811"/>
    <lineage>
        <taxon>Bacteria</taxon>
        <taxon>Bacillati</taxon>
        <taxon>Bacillota</taxon>
        <taxon>Bacilli</taxon>
        <taxon>Bacillales</taxon>
        <taxon>Bacillaceae</taxon>
        <taxon>Bacillus</taxon>
    </lineage>
</organism>
<dbReference type="PROSITE" id="PS00409">
    <property type="entry name" value="PROKAR_NTER_METHYL"/>
    <property type="match status" value="1"/>
</dbReference>
<dbReference type="GO" id="GO:0015628">
    <property type="term" value="P:protein secretion by the type II secretion system"/>
    <property type="evidence" value="ECO:0007669"/>
    <property type="project" value="InterPro"/>
</dbReference>
<evidence type="ECO:0000256" key="8">
    <source>
        <dbReference type="ARBA" id="ARBA00023136"/>
    </source>
</evidence>
<dbReference type="EMBL" id="SMYO01000007">
    <property type="protein sequence ID" value="TDK60096.1"/>
    <property type="molecule type" value="Genomic_DNA"/>
</dbReference>
<keyword evidence="8 10" id="KW-0472">Membrane</keyword>
<dbReference type="GO" id="GO:0009986">
    <property type="term" value="C:cell surface"/>
    <property type="evidence" value="ECO:0007669"/>
    <property type="project" value="UniProtKB-SubCell"/>
</dbReference>
<feature type="domain" description="General secretion pathway GspH" evidence="11">
    <location>
        <begin position="46"/>
        <end position="133"/>
    </location>
</feature>
<keyword evidence="6 10" id="KW-0812">Transmembrane</keyword>
<evidence type="ECO:0000313" key="13">
    <source>
        <dbReference type="EMBL" id="TDK60096.1"/>
    </source>
</evidence>
<feature type="transmembrane region" description="Helical" evidence="10">
    <location>
        <begin position="6"/>
        <end position="29"/>
    </location>
</feature>
<keyword evidence="15" id="KW-1185">Reference proteome</keyword>
<proteinExistence type="predicted"/>
<dbReference type="Pfam" id="PF12019">
    <property type="entry name" value="GspH"/>
    <property type="match status" value="1"/>
</dbReference>
<evidence type="ECO:0000256" key="1">
    <source>
        <dbReference type="ARBA" id="ARBA00004241"/>
    </source>
</evidence>
<keyword evidence="4" id="KW-0488">Methylation</keyword>
<dbReference type="NCBIfam" id="TIGR02532">
    <property type="entry name" value="IV_pilin_GFxxxE"/>
    <property type="match status" value="1"/>
</dbReference>
<keyword evidence="7 10" id="KW-1133">Transmembrane helix</keyword>
<dbReference type="NCBIfam" id="NF040982">
    <property type="entry name" value="ComGD"/>
    <property type="match status" value="1"/>
</dbReference>
<gene>
    <name evidence="12" type="primary">comGD</name>
    <name evidence="13" type="ORF">E2K98_15395</name>
    <name evidence="12" type="ORF">RCG21_25405</name>
</gene>
<keyword evidence="5" id="KW-0997">Cell inner membrane</keyword>
<dbReference type="InterPro" id="IPR045584">
    <property type="entry name" value="Pilin-like"/>
</dbReference>
<evidence type="ECO:0000256" key="4">
    <source>
        <dbReference type="ARBA" id="ARBA00022481"/>
    </source>
</evidence>
<evidence type="ECO:0000256" key="6">
    <source>
        <dbReference type="ARBA" id="ARBA00022692"/>
    </source>
</evidence>
<protein>
    <submittedName>
        <fullName evidence="12">Competence type IV pilus minor pilin ComGD</fullName>
    </submittedName>
    <submittedName>
        <fullName evidence="13">Prepilin-type N-terminal cleavage/methylation domain-containing protein</fullName>
    </submittedName>
</protein>
<comment type="caution">
    <text evidence="13">The sequence shown here is derived from an EMBL/GenBank/DDBJ whole genome shotgun (WGS) entry which is preliminary data.</text>
</comment>
<dbReference type="InterPro" id="IPR022346">
    <property type="entry name" value="T2SS_GspH"/>
</dbReference>
<dbReference type="InterPro" id="IPR016785">
    <property type="entry name" value="ComGD"/>
</dbReference>
<evidence type="ECO:0000256" key="3">
    <source>
        <dbReference type="ARBA" id="ARBA00022475"/>
    </source>
</evidence>
<dbReference type="GO" id="GO:0030420">
    <property type="term" value="P:establishment of competence for transformation"/>
    <property type="evidence" value="ECO:0007669"/>
    <property type="project" value="UniProtKB-KW"/>
</dbReference>
<keyword evidence="3" id="KW-1003">Cell membrane</keyword>
<name>A0A4R5VP10_9BACI</name>
<comment type="subcellular location">
    <subcellularLocation>
        <location evidence="2">Cell inner membrane</location>
        <topology evidence="2">Single-pass membrane protein</topology>
    </subcellularLocation>
    <subcellularLocation>
        <location evidence="1">Cell surface</location>
    </subcellularLocation>
</comment>
<evidence type="ECO:0000256" key="9">
    <source>
        <dbReference type="ARBA" id="ARBA00023287"/>
    </source>
</evidence>
<dbReference type="Proteomes" id="UP001178888">
    <property type="component" value="Unassembled WGS sequence"/>
</dbReference>
<dbReference type="Proteomes" id="UP000295132">
    <property type="component" value="Unassembled WGS sequence"/>
</dbReference>
<dbReference type="EMBL" id="JAVGVR010000001">
    <property type="protein sequence ID" value="MDQ6599636.1"/>
    <property type="molecule type" value="Genomic_DNA"/>
</dbReference>
<dbReference type="PIRSF" id="PIRSF021292">
    <property type="entry name" value="Competence_ComGD"/>
    <property type="match status" value="1"/>
</dbReference>
<sequence>MKNHQQGFTLIESLLVLAIFLILSSITVFSVKPQANRMEDETFISQLKADLFFAQQYAISHQHEVYVAFSENEYNYYIYERNDLPRLVERYYSNNIHVYPGTLSLYFRFLPDGNISKFGSFTIVTKDKQYRVTFLIGKGRFYVTEE</sequence>
<evidence type="ECO:0000256" key="7">
    <source>
        <dbReference type="ARBA" id="ARBA00022989"/>
    </source>
</evidence>
<dbReference type="GO" id="GO:0015627">
    <property type="term" value="C:type II protein secretion system complex"/>
    <property type="evidence" value="ECO:0007669"/>
    <property type="project" value="InterPro"/>
</dbReference>
<evidence type="ECO:0000313" key="15">
    <source>
        <dbReference type="Proteomes" id="UP001178888"/>
    </source>
</evidence>
<dbReference type="SUPFAM" id="SSF54523">
    <property type="entry name" value="Pili subunits"/>
    <property type="match status" value="1"/>
</dbReference>
<dbReference type="AlphaFoldDB" id="A0A4R5VP10"/>
<evidence type="ECO:0000256" key="10">
    <source>
        <dbReference type="SAM" id="Phobius"/>
    </source>
</evidence>
<dbReference type="Pfam" id="PF07963">
    <property type="entry name" value="N_methyl"/>
    <property type="match status" value="1"/>
</dbReference>
<accession>A0A4R5VP10</accession>
<dbReference type="RefSeq" id="WP_133335614.1">
    <property type="nucleotide sequence ID" value="NZ_JAVGVR010000001.1"/>
</dbReference>
<evidence type="ECO:0000256" key="5">
    <source>
        <dbReference type="ARBA" id="ARBA00022519"/>
    </source>
</evidence>
<evidence type="ECO:0000259" key="11">
    <source>
        <dbReference type="Pfam" id="PF12019"/>
    </source>
</evidence>
<dbReference type="GO" id="GO:0005886">
    <property type="term" value="C:plasma membrane"/>
    <property type="evidence" value="ECO:0007669"/>
    <property type="project" value="UniProtKB-SubCell"/>
</dbReference>